<sequence>MLELPVTLRPRLLLFMEQRPHRFIRSAALAALSHFRSVNVLIAFDGDLAWYLLRAIRSTRWRLDVHIEGDWATLLFAIKSLAKTDRRFRIETTRLHKYALLVYTADLQSATGVDLIDDEPPNIQEPPSQRRVDYCKVFFNCGLVGAHNFLVVQPDDIPLLPFQLLLLHRMHGDPSPCIAEPQNKLKGRMDGIALYSPAQLVFDKLSEKRMEKAFRPVKGEKFTEWDKIAPGIRAFSRAEMDLRSTLMDKKKQELFDMLVVKLCIAHPDFTDEFTVLGFQEVLEQNEVKSTGVVFL</sequence>
<reference evidence="1" key="1">
    <citation type="submission" date="2023-06" db="EMBL/GenBank/DDBJ databases">
        <authorList>
            <consortium name="Lawrence Berkeley National Laboratory"/>
            <person name="Ahrendt S."/>
            <person name="Sahu N."/>
            <person name="Indic B."/>
            <person name="Wong-Bajracharya J."/>
            <person name="Merenyi Z."/>
            <person name="Ke H.-M."/>
            <person name="Monk M."/>
            <person name="Kocsube S."/>
            <person name="Drula E."/>
            <person name="Lipzen A."/>
            <person name="Balint B."/>
            <person name="Henrissat B."/>
            <person name="Andreopoulos B."/>
            <person name="Martin F.M."/>
            <person name="Harder C.B."/>
            <person name="Rigling D."/>
            <person name="Ford K.L."/>
            <person name="Foster G.D."/>
            <person name="Pangilinan J."/>
            <person name="Papanicolaou A."/>
            <person name="Barry K."/>
            <person name="LaButti K."/>
            <person name="Viragh M."/>
            <person name="Koriabine M."/>
            <person name="Yan M."/>
            <person name="Riley R."/>
            <person name="Champramary S."/>
            <person name="Plett K.L."/>
            <person name="Tsai I.J."/>
            <person name="Slot J."/>
            <person name="Sipos G."/>
            <person name="Plett J."/>
            <person name="Nagy L.G."/>
            <person name="Grigoriev I.V."/>
        </authorList>
    </citation>
    <scope>NUCLEOTIDE SEQUENCE</scope>
    <source>
        <strain evidence="1">CCBAS 213</strain>
    </source>
</reference>
<gene>
    <name evidence="1" type="ORF">EV420DRAFT_1555203</name>
</gene>
<accession>A0AA39N2Z7</accession>
<dbReference type="GeneID" id="85357186"/>
<evidence type="ECO:0000313" key="2">
    <source>
        <dbReference type="Proteomes" id="UP001175211"/>
    </source>
</evidence>
<dbReference type="RefSeq" id="XP_060328810.1">
    <property type="nucleotide sequence ID" value="XM_060473638.1"/>
</dbReference>
<organism evidence="1 2">
    <name type="scientific">Armillaria tabescens</name>
    <name type="common">Ringless honey mushroom</name>
    <name type="synonym">Agaricus tabescens</name>
    <dbReference type="NCBI Taxonomy" id="1929756"/>
    <lineage>
        <taxon>Eukaryota</taxon>
        <taxon>Fungi</taxon>
        <taxon>Dikarya</taxon>
        <taxon>Basidiomycota</taxon>
        <taxon>Agaricomycotina</taxon>
        <taxon>Agaricomycetes</taxon>
        <taxon>Agaricomycetidae</taxon>
        <taxon>Agaricales</taxon>
        <taxon>Marasmiineae</taxon>
        <taxon>Physalacriaceae</taxon>
        <taxon>Desarmillaria</taxon>
    </lineage>
</organism>
<protein>
    <submittedName>
        <fullName evidence="1">Uncharacterized protein</fullName>
    </submittedName>
</protein>
<dbReference type="EMBL" id="JAUEPS010000026">
    <property type="protein sequence ID" value="KAK0455300.1"/>
    <property type="molecule type" value="Genomic_DNA"/>
</dbReference>
<evidence type="ECO:0000313" key="1">
    <source>
        <dbReference type="EMBL" id="KAK0455300.1"/>
    </source>
</evidence>
<proteinExistence type="predicted"/>
<dbReference type="Proteomes" id="UP001175211">
    <property type="component" value="Unassembled WGS sequence"/>
</dbReference>
<keyword evidence="2" id="KW-1185">Reference proteome</keyword>
<comment type="caution">
    <text evidence="1">The sequence shown here is derived from an EMBL/GenBank/DDBJ whole genome shotgun (WGS) entry which is preliminary data.</text>
</comment>
<name>A0AA39N2Z7_ARMTA</name>
<dbReference type="AlphaFoldDB" id="A0AA39N2Z7"/>